<organism evidence="13 14">
    <name type="scientific">Thermoplasma acidophilum (strain ATCC 25905 / DSM 1728 / JCM 9062 / NBRC 15155 / AMRC-C165)</name>
    <dbReference type="NCBI Taxonomy" id="273075"/>
    <lineage>
        <taxon>Archaea</taxon>
        <taxon>Methanobacteriati</taxon>
        <taxon>Thermoplasmatota</taxon>
        <taxon>Thermoplasmata</taxon>
        <taxon>Thermoplasmatales</taxon>
        <taxon>Thermoplasmataceae</taxon>
        <taxon>Thermoplasma</taxon>
    </lineage>
</organism>
<evidence type="ECO:0000256" key="6">
    <source>
        <dbReference type="ARBA" id="ARBA00022982"/>
    </source>
</evidence>
<feature type="domain" description="Cytochrome b/b6 N-terminal region profile" evidence="11">
    <location>
        <begin position="1"/>
        <end position="203"/>
    </location>
</feature>
<feature type="transmembrane region" description="Helical" evidence="10">
    <location>
        <begin position="230"/>
        <end position="252"/>
    </location>
</feature>
<feature type="transmembrane region" description="Helical" evidence="10">
    <location>
        <begin position="301"/>
        <end position="321"/>
    </location>
</feature>
<dbReference type="InterPro" id="IPR005798">
    <property type="entry name" value="Cyt_b/b6_C"/>
</dbReference>
<protein>
    <submittedName>
        <fullName evidence="13">Cytochrome b related protein</fullName>
    </submittedName>
</protein>
<dbReference type="EMBL" id="AL445066">
    <property type="protein sequence ID" value="CAC12352.1"/>
    <property type="molecule type" value="Genomic_DNA"/>
</dbReference>
<dbReference type="InParanoid" id="Q9HIU9"/>
<sequence length="525" mass="58544">MNIINKPEPLPRRVPDYMRKKGGVWYWTGALTMFAFIYEVITGLIMLFYYQPSNAYTSTENFLHSVPYGEIILTTHLYGAYIMIGLLYIHLLRNVFVGAYKRPRRDQFLSGILLLLLTLGVGYFGYSLSGDVLSADATDVGRGIAQGFPVIGNYIMEIIFGNGTQTDLFHRLLAWHILLAGLIAVVVAAHFFLAEARTIMPKRSESNYMAPAIDREKPDYKPWYPYNMIYMVELGFFSFATIFILPAIAALLPGVPTLFSPFPQVAPGNPAASAVPAYPPWFLLFMYKELDFQFAQGIGPFWATVIFAGFPLVYLIILPYIDNTFSLKLSDRPIFTGLAITGIFYLIGLSVWGALTPGIQIPTGYALLFFILPLVIVLPITSIVAKYFRKGRLNYNHIAVIGAAPVIGFFAFELGIILPGYFRGLGGIYLEASIFLAVLIALILLILMKSAGYFRSSAVNREPNRYFYIAIAAVLGFFSLFLATIVSVMNPTSITDEAFYSLSIGIIMLSLGAITKIYRKITYNE</sequence>
<dbReference type="Pfam" id="PF13631">
    <property type="entry name" value="Cytochrom_B_N_2"/>
    <property type="match status" value="1"/>
</dbReference>
<keyword evidence="14" id="KW-1185">Reference proteome</keyword>
<keyword evidence="2" id="KW-0813">Transport</keyword>
<dbReference type="FunCoup" id="Q9HIU9">
    <property type="interactions" value="22"/>
</dbReference>
<feature type="domain" description="Cytochrome b/b6 C-terminal region profile" evidence="12">
    <location>
        <begin position="213"/>
        <end position="392"/>
    </location>
</feature>
<feature type="transmembrane region" description="Helical" evidence="10">
    <location>
        <begin position="333"/>
        <end position="355"/>
    </location>
</feature>
<dbReference type="PANTHER" id="PTHR19271:SF16">
    <property type="entry name" value="CYTOCHROME B"/>
    <property type="match status" value="1"/>
</dbReference>
<dbReference type="KEGG" id="tac:Ta1228"/>
<evidence type="ECO:0000313" key="14">
    <source>
        <dbReference type="Proteomes" id="UP000001024"/>
    </source>
</evidence>
<dbReference type="InterPro" id="IPR027387">
    <property type="entry name" value="Cytb/b6-like_sf"/>
</dbReference>
<dbReference type="eggNOG" id="arCOG01721">
    <property type="taxonomic scope" value="Archaea"/>
</dbReference>
<keyword evidence="5" id="KW-0479">Metal-binding</keyword>
<dbReference type="InterPro" id="IPR036150">
    <property type="entry name" value="Cyt_b/b6_C_sf"/>
</dbReference>
<dbReference type="SUPFAM" id="SSF81648">
    <property type="entry name" value="a domain/subunit of cytochrome bc1 complex (Ubiquinol-cytochrome c reductase)"/>
    <property type="match status" value="1"/>
</dbReference>
<evidence type="ECO:0000256" key="4">
    <source>
        <dbReference type="ARBA" id="ARBA00022692"/>
    </source>
</evidence>
<feature type="transmembrane region" description="Helical" evidence="10">
    <location>
        <begin position="367"/>
        <end position="388"/>
    </location>
</feature>
<feature type="transmembrane region" description="Helical" evidence="10">
    <location>
        <begin position="428"/>
        <end position="447"/>
    </location>
</feature>
<reference evidence="13 14" key="1">
    <citation type="journal article" date="2000" name="Nature">
        <title>The genome sequence of the thermoacidophilic scavenger Thermoplasma acidophilum.</title>
        <authorList>
            <person name="Ruepp A."/>
            <person name="Graml W."/>
            <person name="Santos-Martinez M.L."/>
            <person name="Koretke K.K."/>
            <person name="Volker C."/>
            <person name="Mewes H.W."/>
            <person name="Frishman D."/>
            <person name="Stocker S."/>
            <person name="Lupas A.N."/>
            <person name="Baumeister W."/>
        </authorList>
    </citation>
    <scope>NUCLEOTIDE SEQUENCE [LARGE SCALE GENOMIC DNA]</scope>
    <source>
        <strain evidence="14">ATCC 25905 / DSM 1728 / JCM 9062 / NBRC 15155 / AMRC-C165</strain>
    </source>
</reference>
<feature type="transmembrane region" description="Helical" evidence="10">
    <location>
        <begin position="173"/>
        <end position="193"/>
    </location>
</feature>
<evidence type="ECO:0000256" key="7">
    <source>
        <dbReference type="ARBA" id="ARBA00022989"/>
    </source>
</evidence>
<name>Q9HIU9_THEAC</name>
<evidence type="ECO:0000256" key="9">
    <source>
        <dbReference type="ARBA" id="ARBA00023136"/>
    </source>
</evidence>
<dbReference type="SUPFAM" id="SSF81342">
    <property type="entry name" value="Transmembrane di-heme cytochromes"/>
    <property type="match status" value="1"/>
</dbReference>
<dbReference type="GO" id="GO:0009055">
    <property type="term" value="F:electron transfer activity"/>
    <property type="evidence" value="ECO:0007669"/>
    <property type="project" value="InterPro"/>
</dbReference>
<dbReference type="GO" id="GO:0022904">
    <property type="term" value="P:respiratory electron transport chain"/>
    <property type="evidence" value="ECO:0007669"/>
    <property type="project" value="InterPro"/>
</dbReference>
<evidence type="ECO:0000313" key="13">
    <source>
        <dbReference type="EMBL" id="CAC12352.1"/>
    </source>
</evidence>
<feature type="transmembrane region" description="Helical" evidence="10">
    <location>
        <begin position="108"/>
        <end position="126"/>
    </location>
</feature>
<dbReference type="EnsemblBacteria" id="CAC12352">
    <property type="protein sequence ID" value="CAC12352"/>
    <property type="gene ID" value="CAC12352"/>
</dbReference>
<keyword evidence="9 10" id="KW-0472">Membrane</keyword>
<evidence type="ECO:0000256" key="10">
    <source>
        <dbReference type="SAM" id="Phobius"/>
    </source>
</evidence>
<feature type="transmembrane region" description="Helical" evidence="10">
    <location>
        <begin position="24"/>
        <end position="51"/>
    </location>
</feature>
<gene>
    <name evidence="13" type="ordered locus">Ta1228</name>
</gene>
<feature type="transmembrane region" description="Helical" evidence="10">
    <location>
        <begin position="400"/>
        <end position="422"/>
    </location>
</feature>
<dbReference type="Gene3D" id="1.20.810.10">
    <property type="entry name" value="Cytochrome Bc1 Complex, Chain C"/>
    <property type="match status" value="1"/>
</dbReference>
<evidence type="ECO:0000256" key="1">
    <source>
        <dbReference type="ARBA" id="ARBA00004141"/>
    </source>
</evidence>
<dbReference type="STRING" id="273075.gene:9572451"/>
<dbReference type="InterPro" id="IPR016174">
    <property type="entry name" value="Di-haem_cyt_TM"/>
</dbReference>
<keyword evidence="6" id="KW-0249">Electron transport</keyword>
<evidence type="ECO:0000256" key="3">
    <source>
        <dbReference type="ARBA" id="ARBA00022617"/>
    </source>
</evidence>
<dbReference type="PANTHER" id="PTHR19271">
    <property type="entry name" value="CYTOCHROME B"/>
    <property type="match status" value="1"/>
</dbReference>
<keyword evidence="3" id="KW-0349">Heme</keyword>
<dbReference type="PROSITE" id="PS51003">
    <property type="entry name" value="CYTB_CTER"/>
    <property type="match status" value="1"/>
</dbReference>
<evidence type="ECO:0000256" key="2">
    <source>
        <dbReference type="ARBA" id="ARBA00022448"/>
    </source>
</evidence>
<accession>Q9HIU9</accession>
<evidence type="ECO:0000259" key="12">
    <source>
        <dbReference type="PROSITE" id="PS51003"/>
    </source>
</evidence>
<dbReference type="InterPro" id="IPR005797">
    <property type="entry name" value="Cyt_b/b6_N"/>
</dbReference>
<keyword evidence="7 10" id="KW-1133">Transmembrane helix</keyword>
<dbReference type="PaxDb" id="273075-Ta1228"/>
<dbReference type="AlphaFoldDB" id="Q9HIU9"/>
<dbReference type="Proteomes" id="UP000001024">
    <property type="component" value="Chromosome"/>
</dbReference>
<keyword evidence="8" id="KW-0408">Iron</keyword>
<feature type="transmembrane region" description="Helical" evidence="10">
    <location>
        <begin position="71"/>
        <end position="96"/>
    </location>
</feature>
<dbReference type="GO" id="GO:0016491">
    <property type="term" value="F:oxidoreductase activity"/>
    <property type="evidence" value="ECO:0007669"/>
    <property type="project" value="InterPro"/>
</dbReference>
<evidence type="ECO:0000256" key="8">
    <source>
        <dbReference type="ARBA" id="ARBA00023004"/>
    </source>
</evidence>
<feature type="transmembrane region" description="Helical" evidence="10">
    <location>
        <begin position="467"/>
        <end position="486"/>
    </location>
</feature>
<evidence type="ECO:0000256" key="5">
    <source>
        <dbReference type="ARBA" id="ARBA00022723"/>
    </source>
</evidence>
<feature type="transmembrane region" description="Helical" evidence="10">
    <location>
        <begin position="498"/>
        <end position="518"/>
    </location>
</feature>
<comment type="subcellular location">
    <subcellularLocation>
        <location evidence="1">Membrane</location>
        <topology evidence="1">Multi-pass membrane protein</topology>
    </subcellularLocation>
</comment>
<dbReference type="HOGENOM" id="CLU_038033_0_0_2"/>
<proteinExistence type="predicted"/>
<dbReference type="GO" id="GO:0016020">
    <property type="term" value="C:membrane"/>
    <property type="evidence" value="ECO:0007669"/>
    <property type="project" value="UniProtKB-SubCell"/>
</dbReference>
<dbReference type="PROSITE" id="PS51002">
    <property type="entry name" value="CYTB_NTER"/>
    <property type="match status" value="1"/>
</dbReference>
<dbReference type="GO" id="GO:0046872">
    <property type="term" value="F:metal ion binding"/>
    <property type="evidence" value="ECO:0007669"/>
    <property type="project" value="UniProtKB-KW"/>
</dbReference>
<evidence type="ECO:0000259" key="11">
    <source>
        <dbReference type="PROSITE" id="PS51002"/>
    </source>
</evidence>
<keyword evidence="4 10" id="KW-0812">Transmembrane</keyword>